<name>A0A7V3YFM4_9BACT</name>
<evidence type="ECO:0000256" key="1">
    <source>
        <dbReference type="SAM" id="Phobius"/>
    </source>
</evidence>
<sequence>MTVWDDVFVSSFAVLLELLCISFFALGFPPLYYINVLIPVGVLFLLTGERFLFRLALLFGMAFLLEVFSFAPFGLWFFRIAMLLGSVFLWVEMFSRGLVSLTVFVVTYPFLELFLERLILPVMGFSVFPLLGMLLGKLMSAVAGVFLLSLWLGWRDHHVE</sequence>
<feature type="transmembrane region" description="Helical" evidence="1">
    <location>
        <begin position="31"/>
        <end position="48"/>
    </location>
</feature>
<proteinExistence type="predicted"/>
<evidence type="ECO:0000313" key="2">
    <source>
        <dbReference type="EMBL" id="HGI30198.1"/>
    </source>
</evidence>
<reference evidence="2" key="1">
    <citation type="journal article" date="2020" name="mSystems">
        <title>Genome- and Community-Level Interaction Insights into Carbon Utilization and Element Cycling Functions of Hydrothermarchaeota in Hydrothermal Sediment.</title>
        <authorList>
            <person name="Zhou Z."/>
            <person name="Liu Y."/>
            <person name="Xu W."/>
            <person name="Pan J."/>
            <person name="Luo Z.H."/>
            <person name="Li M."/>
        </authorList>
    </citation>
    <scope>NUCLEOTIDE SEQUENCE [LARGE SCALE GENOMIC DNA]</scope>
    <source>
        <strain evidence="2">SpSt-747</strain>
    </source>
</reference>
<feature type="transmembrane region" description="Helical" evidence="1">
    <location>
        <begin position="98"/>
        <end position="115"/>
    </location>
</feature>
<protein>
    <submittedName>
        <fullName evidence="2">Uncharacterized protein</fullName>
    </submittedName>
</protein>
<dbReference type="EMBL" id="DTFV01000041">
    <property type="protein sequence ID" value="HGI30198.1"/>
    <property type="molecule type" value="Genomic_DNA"/>
</dbReference>
<keyword evidence="1" id="KW-1133">Transmembrane helix</keyword>
<feature type="transmembrane region" description="Helical" evidence="1">
    <location>
        <begin position="7"/>
        <end position="25"/>
    </location>
</feature>
<feature type="transmembrane region" description="Helical" evidence="1">
    <location>
        <begin position="127"/>
        <end position="154"/>
    </location>
</feature>
<gene>
    <name evidence="2" type="ORF">ENV30_02615</name>
</gene>
<organism evidence="2">
    <name type="scientific">Candidatus Caldatribacterium californiense</name>
    <dbReference type="NCBI Taxonomy" id="1454726"/>
    <lineage>
        <taxon>Bacteria</taxon>
        <taxon>Pseudomonadati</taxon>
        <taxon>Atribacterota</taxon>
        <taxon>Atribacteria</taxon>
        <taxon>Atribacterales</taxon>
        <taxon>Candidatus Caldatribacteriaceae</taxon>
        <taxon>Candidatus Caldatribacterium</taxon>
    </lineage>
</organism>
<keyword evidence="1" id="KW-0472">Membrane</keyword>
<feature type="transmembrane region" description="Helical" evidence="1">
    <location>
        <begin position="55"/>
        <end position="78"/>
    </location>
</feature>
<keyword evidence="1" id="KW-0812">Transmembrane</keyword>
<comment type="caution">
    <text evidence="2">The sequence shown here is derived from an EMBL/GenBank/DDBJ whole genome shotgun (WGS) entry which is preliminary data.</text>
</comment>
<dbReference type="AlphaFoldDB" id="A0A7V3YFM4"/>
<accession>A0A7V3YFM4</accession>